<dbReference type="SUPFAM" id="SSF103190">
    <property type="entry name" value="Sensory domain-like"/>
    <property type="match status" value="2"/>
</dbReference>
<dbReference type="SMART" id="SM00267">
    <property type="entry name" value="GGDEF"/>
    <property type="match status" value="1"/>
</dbReference>
<dbReference type="Gene3D" id="6.10.340.10">
    <property type="match status" value="1"/>
</dbReference>
<protein>
    <recommendedName>
        <fullName evidence="2">diguanylate cyclase</fullName>
        <ecNumber evidence="2">2.7.7.65</ecNumber>
    </recommendedName>
</protein>
<evidence type="ECO:0000256" key="2">
    <source>
        <dbReference type="ARBA" id="ARBA00012528"/>
    </source>
</evidence>
<comment type="catalytic activity">
    <reaction evidence="3">
        <text>2 GTP = 3',3'-c-di-GMP + 2 diphosphate</text>
        <dbReference type="Rhea" id="RHEA:24898"/>
        <dbReference type="ChEBI" id="CHEBI:33019"/>
        <dbReference type="ChEBI" id="CHEBI:37565"/>
        <dbReference type="ChEBI" id="CHEBI:58805"/>
        <dbReference type="EC" id="2.7.7.65"/>
    </reaction>
</comment>
<dbReference type="InterPro" id="IPR050469">
    <property type="entry name" value="Diguanylate_Cyclase"/>
</dbReference>
<reference evidence="6" key="2">
    <citation type="submission" date="2020-09" db="EMBL/GenBank/DDBJ databases">
        <authorList>
            <person name="Sun Q."/>
            <person name="Ohkuma M."/>
        </authorList>
    </citation>
    <scope>NUCLEOTIDE SEQUENCE</scope>
    <source>
        <strain evidence="6">JCM 13306</strain>
    </source>
</reference>
<dbReference type="InterPro" id="IPR043128">
    <property type="entry name" value="Rev_trsase/Diguanyl_cyclase"/>
</dbReference>
<feature type="transmembrane region" description="Helical" evidence="4">
    <location>
        <begin position="288"/>
        <end position="306"/>
    </location>
</feature>
<feature type="domain" description="GGDEF" evidence="5">
    <location>
        <begin position="394"/>
        <end position="523"/>
    </location>
</feature>
<dbReference type="GO" id="GO:0052621">
    <property type="term" value="F:diguanylate cyclase activity"/>
    <property type="evidence" value="ECO:0007669"/>
    <property type="project" value="UniProtKB-EC"/>
</dbReference>
<keyword evidence="7" id="KW-1185">Reference proteome</keyword>
<evidence type="ECO:0000313" key="7">
    <source>
        <dbReference type="Proteomes" id="UP000623958"/>
    </source>
</evidence>
<dbReference type="PANTHER" id="PTHR45138">
    <property type="entry name" value="REGULATORY COMPONENTS OF SENSORY TRANSDUCTION SYSTEM"/>
    <property type="match status" value="1"/>
</dbReference>
<keyword evidence="4" id="KW-0812">Transmembrane</keyword>
<dbReference type="CDD" id="cd18773">
    <property type="entry name" value="PDC1_HK_sensor"/>
    <property type="match status" value="1"/>
</dbReference>
<organism evidence="6 7">
    <name type="scientific">Xanthomonas boreopolis</name>
    <dbReference type="NCBI Taxonomy" id="86183"/>
    <lineage>
        <taxon>Bacteria</taxon>
        <taxon>Pseudomonadati</taxon>
        <taxon>Pseudomonadota</taxon>
        <taxon>Gammaproteobacteria</taxon>
        <taxon>Lysobacterales</taxon>
        <taxon>Lysobacteraceae</taxon>
        <taxon>Xanthomonas</taxon>
    </lineage>
</organism>
<name>A0A919F594_9XANT</name>
<dbReference type="FunFam" id="3.30.70.270:FF:000001">
    <property type="entry name" value="Diguanylate cyclase domain protein"/>
    <property type="match status" value="1"/>
</dbReference>
<dbReference type="PROSITE" id="PS50887">
    <property type="entry name" value="GGDEF"/>
    <property type="match status" value="1"/>
</dbReference>
<dbReference type="InterPro" id="IPR029151">
    <property type="entry name" value="Sensor-like_sf"/>
</dbReference>
<dbReference type="CDD" id="cd18774">
    <property type="entry name" value="PDC2_HK_sensor"/>
    <property type="match status" value="1"/>
</dbReference>
<evidence type="ECO:0000259" key="5">
    <source>
        <dbReference type="PROSITE" id="PS50887"/>
    </source>
</evidence>
<sequence length="523" mass="57810">MLIGSRRGLPPINLRQLVLILSGVSVVLTLASVMWASYRVQKELLIDSTLEANRVYALKLADTTDYYLDGAKRMVRTHAQSLAEHWGSVAELSRDIQRILAEYQGFNSVLVVDAEGRVVTTAPQVLAPGTRLNSLGARLALQHREVQVSPPYVGASGRLVVVVSSPIFAQDGRYLGYVAGSIYLHEDNALHRLLGEHYYKDGSYLYVVDGDRRVIYHRDTERIGERIDDNAVVDRVLAGKAGSMQAPNSRRVQMLAGFSPLRSVHWGVVAQRPLDTTLARLDALSRRLVLYTLPLLLVTLGLIWWLSRLIALPLWKLARRAQIMEEAGAEQSIQGVRAWYYEVAQLKRAILAGLSAMSSTIRRLNTESLTDPLTGLLNRRGLQEFLEQWREAGRGFSVIVLDIDHFKAINDTWGHDSGDRVLSALGGVIGKALRPGDVSCRSGGEEFTILLPDTPLELGTQTAERLRQLVEETLLGMDVAITISLGVAHFPDTADEVAAVLKQADRALYQAKEQGRNRTVQAG</sequence>
<dbReference type="Pfam" id="PF00990">
    <property type="entry name" value="GGDEF"/>
    <property type="match status" value="1"/>
</dbReference>
<dbReference type="NCBIfam" id="TIGR00254">
    <property type="entry name" value="GGDEF"/>
    <property type="match status" value="1"/>
</dbReference>
<evidence type="ECO:0000313" key="6">
    <source>
        <dbReference type="EMBL" id="GHH48357.1"/>
    </source>
</evidence>
<accession>A0A919F594</accession>
<feature type="transmembrane region" description="Helical" evidence="4">
    <location>
        <begin position="17"/>
        <end position="38"/>
    </location>
</feature>
<dbReference type="Proteomes" id="UP000623958">
    <property type="component" value="Unassembled WGS sequence"/>
</dbReference>
<reference evidence="6" key="1">
    <citation type="journal article" date="2014" name="Int. J. Syst. Evol. Microbiol.">
        <title>Complete genome sequence of Corynebacterium casei LMG S-19264T (=DSM 44701T), isolated from a smear-ripened cheese.</title>
        <authorList>
            <consortium name="US DOE Joint Genome Institute (JGI-PGF)"/>
            <person name="Walter F."/>
            <person name="Albersmeier A."/>
            <person name="Kalinowski J."/>
            <person name="Ruckert C."/>
        </authorList>
    </citation>
    <scope>NUCLEOTIDE SEQUENCE</scope>
    <source>
        <strain evidence="6">JCM 13306</strain>
    </source>
</reference>
<keyword evidence="4" id="KW-1133">Transmembrane helix</keyword>
<dbReference type="InterPro" id="IPR029787">
    <property type="entry name" value="Nucleotide_cyclase"/>
</dbReference>
<dbReference type="CDD" id="cd01949">
    <property type="entry name" value="GGDEF"/>
    <property type="match status" value="1"/>
</dbReference>
<dbReference type="AlphaFoldDB" id="A0A919F594"/>
<dbReference type="EMBL" id="BNBA01000003">
    <property type="protein sequence ID" value="GHH48357.1"/>
    <property type="molecule type" value="Genomic_DNA"/>
</dbReference>
<evidence type="ECO:0000256" key="4">
    <source>
        <dbReference type="SAM" id="Phobius"/>
    </source>
</evidence>
<evidence type="ECO:0000256" key="3">
    <source>
        <dbReference type="ARBA" id="ARBA00034247"/>
    </source>
</evidence>
<dbReference type="Gene3D" id="3.30.450.20">
    <property type="entry name" value="PAS domain"/>
    <property type="match status" value="1"/>
</dbReference>
<dbReference type="EC" id="2.7.7.65" evidence="2"/>
<dbReference type="PANTHER" id="PTHR45138:SF9">
    <property type="entry name" value="DIGUANYLATE CYCLASE DGCM-RELATED"/>
    <property type="match status" value="1"/>
</dbReference>
<keyword evidence="4" id="KW-0472">Membrane</keyword>
<comment type="caution">
    <text evidence="6">The sequence shown here is derived from an EMBL/GenBank/DDBJ whole genome shotgun (WGS) entry which is preliminary data.</text>
</comment>
<comment type="cofactor">
    <cofactor evidence="1">
        <name>Mg(2+)</name>
        <dbReference type="ChEBI" id="CHEBI:18420"/>
    </cofactor>
</comment>
<gene>
    <name evidence="6" type="ORF">GCM10009090_06250</name>
</gene>
<dbReference type="SUPFAM" id="SSF55073">
    <property type="entry name" value="Nucleotide cyclase"/>
    <property type="match status" value="1"/>
</dbReference>
<proteinExistence type="predicted"/>
<dbReference type="Gene3D" id="3.30.70.270">
    <property type="match status" value="1"/>
</dbReference>
<dbReference type="InterPro" id="IPR000160">
    <property type="entry name" value="GGDEF_dom"/>
</dbReference>
<evidence type="ECO:0000256" key="1">
    <source>
        <dbReference type="ARBA" id="ARBA00001946"/>
    </source>
</evidence>
<dbReference type="RefSeq" id="WP_140718977.1">
    <property type="nucleotide sequence ID" value="NZ_BNBA01000003.1"/>
</dbReference>